<dbReference type="InterPro" id="IPR010827">
    <property type="entry name" value="BamA/TamA_POTRA"/>
</dbReference>
<keyword evidence="8" id="KW-1185">Reference proteome</keyword>
<comment type="caution">
    <text evidence="7">The sequence shown here is derived from an EMBL/GenBank/DDBJ whole genome shotgun (WGS) entry which is preliminary data.</text>
</comment>
<evidence type="ECO:0000259" key="6">
    <source>
        <dbReference type="Pfam" id="PF07244"/>
    </source>
</evidence>
<dbReference type="EMBL" id="JARSBO010000005">
    <property type="protein sequence ID" value="MDG4719460.1"/>
    <property type="molecule type" value="Genomic_DNA"/>
</dbReference>
<evidence type="ECO:0000313" key="8">
    <source>
        <dbReference type="Proteomes" id="UP001529180"/>
    </source>
</evidence>
<dbReference type="Pfam" id="PF01103">
    <property type="entry name" value="Omp85"/>
    <property type="match status" value="1"/>
</dbReference>
<dbReference type="PANTHER" id="PTHR12815:SF42">
    <property type="entry name" value="BACTERIAL SURFACE ANTIGEN (D15) DOMAIN-CONTAINING PROTEIN"/>
    <property type="match status" value="1"/>
</dbReference>
<dbReference type="PANTHER" id="PTHR12815">
    <property type="entry name" value="SORTING AND ASSEMBLY MACHINERY SAMM50 PROTEIN FAMILY MEMBER"/>
    <property type="match status" value="1"/>
</dbReference>
<feature type="compositionally biased region" description="Acidic residues" evidence="4">
    <location>
        <begin position="148"/>
        <end position="158"/>
    </location>
</feature>
<keyword evidence="3" id="KW-0472">Membrane</keyword>
<protein>
    <submittedName>
        <fullName evidence="7">Autotransporter assembly complex protein TamA</fullName>
    </submittedName>
</protein>
<dbReference type="PROSITE" id="PS51257">
    <property type="entry name" value="PROKAR_LIPOPROTEIN"/>
    <property type="match status" value="1"/>
</dbReference>
<keyword evidence="2" id="KW-0812">Transmembrane</keyword>
<evidence type="ECO:0000313" key="7">
    <source>
        <dbReference type="EMBL" id="MDG4719460.1"/>
    </source>
</evidence>
<reference evidence="7 8" key="1">
    <citation type="submission" date="2023-03" db="EMBL/GenBank/DDBJ databases">
        <title>Strain FZY0004 represents a novel species in the genus Thalassospira isolated from seawater.</title>
        <authorList>
            <person name="Fu Z.-Y."/>
        </authorList>
    </citation>
    <scope>NUCLEOTIDE SEQUENCE [LARGE SCALE GENOMIC DNA]</scope>
    <source>
        <strain evidence="7 8">FZY0004</strain>
    </source>
</reference>
<name>A0ABT6GBU4_9PROT</name>
<evidence type="ECO:0000259" key="5">
    <source>
        <dbReference type="Pfam" id="PF01103"/>
    </source>
</evidence>
<evidence type="ECO:0000256" key="1">
    <source>
        <dbReference type="ARBA" id="ARBA00004370"/>
    </source>
</evidence>
<dbReference type="InterPro" id="IPR039910">
    <property type="entry name" value="D15-like"/>
</dbReference>
<proteinExistence type="predicted"/>
<dbReference type="Gene3D" id="2.40.160.50">
    <property type="entry name" value="membrane protein fhac: a member of the omp85/tpsb transporter family"/>
    <property type="match status" value="1"/>
</dbReference>
<evidence type="ECO:0000256" key="3">
    <source>
        <dbReference type="ARBA" id="ARBA00023136"/>
    </source>
</evidence>
<dbReference type="Gene3D" id="3.10.20.310">
    <property type="entry name" value="membrane protein fhac"/>
    <property type="match status" value="1"/>
</dbReference>
<evidence type="ECO:0000256" key="4">
    <source>
        <dbReference type="SAM" id="MobiDB-lite"/>
    </source>
</evidence>
<feature type="domain" description="POTRA" evidence="6">
    <location>
        <begin position="277"/>
        <end position="350"/>
    </location>
</feature>
<keyword evidence="2" id="KW-1134">Transmembrane beta strand</keyword>
<accession>A0ABT6GBU4</accession>
<dbReference type="InterPro" id="IPR000184">
    <property type="entry name" value="Bac_surfAg_D15"/>
</dbReference>
<comment type="subcellular location">
    <subcellularLocation>
        <location evidence="1">Membrane</location>
    </subcellularLocation>
</comment>
<dbReference type="RefSeq" id="WP_258547992.1">
    <property type="nucleotide sequence ID" value="NZ_JARSBO010000005.1"/>
</dbReference>
<feature type="domain" description="Bacterial surface antigen (D15)" evidence="5">
    <location>
        <begin position="377"/>
        <end position="670"/>
    </location>
</feature>
<organism evidence="7 8">
    <name type="scientific">Thalassospira aquimaris</name>
    <dbReference type="NCBI Taxonomy" id="3037796"/>
    <lineage>
        <taxon>Bacteria</taxon>
        <taxon>Pseudomonadati</taxon>
        <taxon>Pseudomonadota</taxon>
        <taxon>Alphaproteobacteria</taxon>
        <taxon>Rhodospirillales</taxon>
        <taxon>Thalassospiraceae</taxon>
        <taxon>Thalassospira</taxon>
    </lineage>
</organism>
<dbReference type="Proteomes" id="UP001529180">
    <property type="component" value="Unassembled WGS sequence"/>
</dbReference>
<feature type="region of interest" description="Disordered" evidence="4">
    <location>
        <begin position="131"/>
        <end position="168"/>
    </location>
</feature>
<dbReference type="Pfam" id="PF07244">
    <property type="entry name" value="POTRA"/>
    <property type="match status" value="1"/>
</dbReference>
<sequence length="670" mass="72893">MKSHILRNLGSYRRYGAIGPLLLAGTILGACSSDEGLAGLGLGFGGNETEIQDGLRETIPYSVEIAGIDEQEGDLIAALEAVSTARRLQSRPTASRAGLQRRAEDDIERFQAVLRSGGFYDGQITFDIQEESTPETDEGRSDPASADDASDQQGEDETAGTAGDDIVAQADGPTPLVLKYQIDTGAPYLISSVDLVITRPDKVIERPASDEELEKTRLQIGQRATAQPIILGEQYGVDIFRAQGYPLVKATKRTVMADTAEKTISIKYGFETGPLAEFGDVTVNGASDVDPDFIAGYRSWEPGEQYSPDQVRATRRDLAQTNLFDSVIVKVAGPVKENGEIPVEINVVERKMRSIGGGVNFSTADGPGANAFWEHRNLFGRGEKLRFGADASSLEQGVSAEFKKPQFLERRQSLLAEANAKNNNTDAYKGSTIDSFVGIERPLGENWSTTFGVTTEYSDLTGSDSPNEEFYLAGLRGILRHDNTDNPLDPTRGTRFEINVSPYMSLTDKDTGFTSVSLAGSQYLSIDDEGDYVFAARARTGTIIGEDRGNLPSNKRYYSGGGGSIRGYEYQKVGPLDDEHDPLGGRSVLELGFEFRARVTESFGIVPFVEGGNVYARSEPEDISLLWAAGLGFRYYTGVGPLRFDVAVPLDKRENIDDDFQFYISLGQAF</sequence>
<gene>
    <name evidence="7" type="ORF">P7680_10665</name>
</gene>
<evidence type="ECO:0000256" key="2">
    <source>
        <dbReference type="ARBA" id="ARBA00022452"/>
    </source>
</evidence>